<name>X6LQX2_RETFI</name>
<accession>X6LQX2</accession>
<sequence>MDLIVIPGANMVKFDIFDDTYVSVSDTNNSINVQMRDITSYKQWCTIHSSRKIEYGVLSWNIQVIEIPKELMVGVMTLPTKYNNKNIDQLFNKLNG</sequence>
<comment type="caution">
    <text evidence="1">The sequence shown here is derived from an EMBL/GenBank/DDBJ whole genome shotgun (WGS) entry which is preliminary data.</text>
</comment>
<proteinExistence type="predicted"/>
<keyword evidence="2" id="KW-1185">Reference proteome</keyword>
<feature type="non-terminal residue" evidence="1">
    <location>
        <position position="96"/>
    </location>
</feature>
<protein>
    <submittedName>
        <fullName evidence="1">Uncharacterized protein</fullName>
    </submittedName>
</protein>
<reference evidence="1 2" key="1">
    <citation type="journal article" date="2013" name="Curr. Biol.">
        <title>The Genome of the Foraminiferan Reticulomyxa filosa.</title>
        <authorList>
            <person name="Glockner G."/>
            <person name="Hulsmann N."/>
            <person name="Schleicher M."/>
            <person name="Noegel A.A."/>
            <person name="Eichinger L."/>
            <person name="Gallinger C."/>
            <person name="Pawlowski J."/>
            <person name="Sierra R."/>
            <person name="Euteneuer U."/>
            <person name="Pillet L."/>
            <person name="Moustafa A."/>
            <person name="Platzer M."/>
            <person name="Groth M."/>
            <person name="Szafranski K."/>
            <person name="Schliwa M."/>
        </authorList>
    </citation>
    <scope>NUCLEOTIDE SEQUENCE [LARGE SCALE GENOMIC DNA]</scope>
</reference>
<evidence type="ECO:0000313" key="1">
    <source>
        <dbReference type="EMBL" id="ETO03786.1"/>
    </source>
</evidence>
<organism evidence="1 2">
    <name type="scientific">Reticulomyxa filosa</name>
    <dbReference type="NCBI Taxonomy" id="46433"/>
    <lineage>
        <taxon>Eukaryota</taxon>
        <taxon>Sar</taxon>
        <taxon>Rhizaria</taxon>
        <taxon>Retaria</taxon>
        <taxon>Foraminifera</taxon>
        <taxon>Monothalamids</taxon>
        <taxon>Reticulomyxidae</taxon>
        <taxon>Reticulomyxa</taxon>
    </lineage>
</organism>
<gene>
    <name evidence="1" type="ORF">RFI_33616</name>
</gene>
<dbReference type="Proteomes" id="UP000023152">
    <property type="component" value="Unassembled WGS sequence"/>
</dbReference>
<evidence type="ECO:0000313" key="2">
    <source>
        <dbReference type="Proteomes" id="UP000023152"/>
    </source>
</evidence>
<dbReference type="AlphaFoldDB" id="X6LQX2"/>
<dbReference type="EMBL" id="ASPP01031986">
    <property type="protein sequence ID" value="ETO03786.1"/>
    <property type="molecule type" value="Genomic_DNA"/>
</dbReference>